<dbReference type="PANTHER" id="PTHR35836:SF1">
    <property type="entry name" value="VCBS REPEAT-CONTAINING PROTEIN"/>
    <property type="match status" value="1"/>
</dbReference>
<evidence type="ECO:0000313" key="4">
    <source>
        <dbReference type="EMBL" id="KAJ3262255.1"/>
    </source>
</evidence>
<evidence type="ECO:0000259" key="3">
    <source>
        <dbReference type="PROSITE" id="PS51746"/>
    </source>
</evidence>
<reference evidence="4" key="1">
    <citation type="submission" date="2020-05" db="EMBL/GenBank/DDBJ databases">
        <title>Phylogenomic resolution of chytrid fungi.</title>
        <authorList>
            <person name="Stajich J.E."/>
            <person name="Amses K."/>
            <person name="Simmons R."/>
            <person name="Seto K."/>
            <person name="Myers J."/>
            <person name="Bonds A."/>
            <person name="Quandt C.A."/>
            <person name="Barry K."/>
            <person name="Liu P."/>
            <person name="Grigoriev I."/>
            <person name="Longcore J.E."/>
            <person name="James T.Y."/>
        </authorList>
    </citation>
    <scope>NUCLEOTIDE SEQUENCE</scope>
    <source>
        <strain evidence="4">PLAUS21</strain>
    </source>
</reference>
<dbReference type="Pfam" id="PF00481">
    <property type="entry name" value="PP2C"/>
    <property type="match status" value="1"/>
</dbReference>
<feature type="signal peptide" evidence="2">
    <location>
        <begin position="1"/>
        <end position="20"/>
    </location>
</feature>
<evidence type="ECO:0000256" key="2">
    <source>
        <dbReference type="SAM" id="SignalP"/>
    </source>
</evidence>
<evidence type="ECO:0000313" key="5">
    <source>
        <dbReference type="Proteomes" id="UP001210925"/>
    </source>
</evidence>
<keyword evidence="1 2" id="KW-0732">Signal</keyword>
<dbReference type="Gene3D" id="2.130.10.130">
    <property type="entry name" value="Integrin alpha, N-terminal"/>
    <property type="match status" value="1"/>
</dbReference>
<feature type="domain" description="PPM-type phosphatase" evidence="3">
    <location>
        <begin position="381"/>
        <end position="715"/>
    </location>
</feature>
<feature type="chain" id="PRO_5042170192" description="PPM-type phosphatase domain-containing protein" evidence="2">
    <location>
        <begin position="21"/>
        <end position="734"/>
    </location>
</feature>
<dbReference type="InterPro" id="IPR013517">
    <property type="entry name" value="FG-GAP"/>
</dbReference>
<dbReference type="EMBL" id="JADGKB010000002">
    <property type="protein sequence ID" value="KAJ3262255.1"/>
    <property type="molecule type" value="Genomic_DNA"/>
</dbReference>
<dbReference type="InterPro" id="IPR036457">
    <property type="entry name" value="PPM-type-like_dom_sf"/>
</dbReference>
<dbReference type="InterPro" id="IPR028994">
    <property type="entry name" value="Integrin_alpha_N"/>
</dbReference>
<dbReference type="Pfam" id="PF13517">
    <property type="entry name" value="FG-GAP_3"/>
    <property type="match status" value="1"/>
</dbReference>
<dbReference type="Gene3D" id="3.60.40.10">
    <property type="entry name" value="PPM-type phosphatase domain"/>
    <property type="match status" value="1"/>
</dbReference>
<dbReference type="Proteomes" id="UP001210925">
    <property type="component" value="Unassembled WGS sequence"/>
</dbReference>
<dbReference type="CDD" id="cd00143">
    <property type="entry name" value="PP2Cc"/>
    <property type="match status" value="1"/>
</dbReference>
<proteinExistence type="predicted"/>
<dbReference type="SUPFAM" id="SSF69318">
    <property type="entry name" value="Integrin alpha N-terminal domain"/>
    <property type="match status" value="1"/>
</dbReference>
<dbReference type="PANTHER" id="PTHR35836">
    <property type="entry name" value="VCBS REPEAT-CONTAINING PROTEIN"/>
    <property type="match status" value="1"/>
</dbReference>
<organism evidence="4 5">
    <name type="scientific">Boothiomyces macroporosus</name>
    <dbReference type="NCBI Taxonomy" id="261099"/>
    <lineage>
        <taxon>Eukaryota</taxon>
        <taxon>Fungi</taxon>
        <taxon>Fungi incertae sedis</taxon>
        <taxon>Chytridiomycota</taxon>
        <taxon>Chytridiomycota incertae sedis</taxon>
        <taxon>Chytridiomycetes</taxon>
        <taxon>Rhizophydiales</taxon>
        <taxon>Terramycetaceae</taxon>
        <taxon>Boothiomyces</taxon>
    </lineage>
</organism>
<protein>
    <recommendedName>
        <fullName evidence="3">PPM-type phosphatase domain-containing protein</fullName>
    </recommendedName>
</protein>
<keyword evidence="5" id="KW-1185">Reference proteome</keyword>
<dbReference type="PROSITE" id="PS51746">
    <property type="entry name" value="PPM_2"/>
    <property type="match status" value="1"/>
</dbReference>
<comment type="caution">
    <text evidence="4">The sequence shown here is derived from an EMBL/GenBank/DDBJ whole genome shotgun (WGS) entry which is preliminary data.</text>
</comment>
<sequence length="734" mass="78999">MVYQALALALSVSAAPTTNAPTQVAQVSLSHVAFANLIDNSLYLATFDGNPFGGKDAEYYIPDASTITAGSSVTPTLIPGSITWPNTATKAPSSLFGQDGVIISGGFLVPGRSNGGISFSAKNGGAITQLFKGNGYFYHQAEFYDVNQDGKMDIITCRATKPFFGSGSGALTWLEPVDRTKPLGAWKETVIGKGCDTFFTLKDVDGDGNIDLVASQFWGSQVSILKSNGGRFDDYSKLQLTTVDSTDGQMFGIEVVDLNADGKLDILATNHDGSGNGAVFAYTLDSGSWTKHVIATGFPVTQGGMNQAAPGFASSFYPVVGSTGKPNVVIAGDASQKAYVLTPNTSATSDWTYTNTVIHDCQCTVGGIAVGDTDGDGKNEIYIPCYDNGYLVNPSEDAQFQTILKNNSVAVGVIDGHWSNHCANLVSYALPHYIEKYLDEDKRKITLAKAFESLDNALLALPFKALPELSNSPEEIMAVDPEKKKQAIIHSLPTFSGACALASYVSGDDLYVAHAGDCRAVLGLLSNGKWKAKALTEDHQPSNLRELFRLNKEHPGEENFVVSGSPPRVLGGMMPSRAFGDARYKYTLTDQERIDALVHGVPLVTYATIKPHHLKTPPYMTASPDIANIKITPDTMFLVLATDGLYDMLCNTDIVAHVATYLNSPPARDSNAATYLIRQALSYGKNEEYLSRMLTVNPKHSRSYRDDITVQIIFFKPSILMIDNATSQDLERCS</sequence>
<evidence type="ECO:0000256" key="1">
    <source>
        <dbReference type="ARBA" id="ARBA00022729"/>
    </source>
</evidence>
<name>A0AAD5UNN9_9FUNG</name>
<dbReference type="SMART" id="SM00332">
    <property type="entry name" value="PP2Cc"/>
    <property type="match status" value="1"/>
</dbReference>
<accession>A0AAD5UNN9</accession>
<dbReference type="AlphaFoldDB" id="A0AAD5UNN9"/>
<dbReference type="InterPro" id="IPR001932">
    <property type="entry name" value="PPM-type_phosphatase-like_dom"/>
</dbReference>
<gene>
    <name evidence="4" type="ORF">HK103_002668</name>
</gene>
<dbReference type="SUPFAM" id="SSF81606">
    <property type="entry name" value="PP2C-like"/>
    <property type="match status" value="1"/>
</dbReference>